<dbReference type="RefSeq" id="WP_144009462.1">
    <property type="nucleotide sequence ID" value="NZ_FWYB01000004.1"/>
</dbReference>
<dbReference type="EMBL" id="FWYB01000004">
    <property type="protein sequence ID" value="SMC87360.1"/>
    <property type="molecule type" value="Genomic_DNA"/>
</dbReference>
<protein>
    <recommendedName>
        <fullName evidence="4">DUF4843 domain-containing protein</fullName>
    </recommendedName>
</protein>
<feature type="signal peptide" evidence="1">
    <location>
        <begin position="1"/>
        <end position="21"/>
    </location>
</feature>
<feature type="chain" id="PRO_5012258407" description="DUF4843 domain-containing protein" evidence="1">
    <location>
        <begin position="22"/>
        <end position="250"/>
    </location>
</feature>
<dbReference type="AlphaFoldDB" id="A0A1W2CQ54"/>
<evidence type="ECO:0000313" key="3">
    <source>
        <dbReference type="Proteomes" id="UP000192678"/>
    </source>
</evidence>
<evidence type="ECO:0000313" key="2">
    <source>
        <dbReference type="EMBL" id="SMC87360.1"/>
    </source>
</evidence>
<dbReference type="Proteomes" id="UP000192678">
    <property type="component" value="Unassembled WGS sequence"/>
</dbReference>
<sequence length="250" mass="27904">MNKLIYKIAVLLISVSLVSCEKGLMTFDNKNADVYFSDAGRNIPALAFDSTYVSFSYAPKTMDSIKNIVVAVTGGLVDHDREYLLEVSPLSTAISGIHYEALPGKFVIKKNKLLDTIKLKIKKTPDMKTESFIIQFNLLTNENFGNVFKTRKITGKTISTISTKVKFDDIIKKPALWNDAYWGTFSRTKLFFMCEFLEIDPKYLDTGSSIALAEFSVFGKIVKRRLDELKAAGTPVLEDNGSEMKMGASS</sequence>
<reference evidence="2 3" key="1">
    <citation type="submission" date="2017-04" db="EMBL/GenBank/DDBJ databases">
        <authorList>
            <person name="Afonso C.L."/>
            <person name="Miller P.J."/>
            <person name="Scott M.A."/>
            <person name="Spackman E."/>
            <person name="Goraichik I."/>
            <person name="Dimitrov K.M."/>
            <person name="Suarez D.L."/>
            <person name="Swayne D.E."/>
        </authorList>
    </citation>
    <scope>NUCLEOTIDE SEQUENCE [LARGE SCALE GENOMIC DNA]</scope>
    <source>
        <strain evidence="2 3">DSM 19625</strain>
    </source>
</reference>
<dbReference type="Pfam" id="PF16132">
    <property type="entry name" value="DUF4843"/>
    <property type="match status" value="1"/>
</dbReference>
<dbReference type="InterPro" id="IPR032299">
    <property type="entry name" value="DUF4843"/>
</dbReference>
<keyword evidence="1" id="KW-0732">Signal</keyword>
<accession>A0A1W2CQ54</accession>
<proteinExistence type="predicted"/>
<dbReference type="OrthoDB" id="1096291at2"/>
<name>A0A1W2CQ54_9SPHI</name>
<dbReference type="PROSITE" id="PS51257">
    <property type="entry name" value="PROKAR_LIPOPROTEIN"/>
    <property type="match status" value="1"/>
</dbReference>
<gene>
    <name evidence="2" type="ORF">SAMN04488101_104207</name>
</gene>
<evidence type="ECO:0000256" key="1">
    <source>
        <dbReference type="SAM" id="SignalP"/>
    </source>
</evidence>
<evidence type="ECO:0008006" key="4">
    <source>
        <dbReference type="Google" id="ProtNLM"/>
    </source>
</evidence>
<dbReference type="STRING" id="475255.SAMN04488101_104207"/>
<keyword evidence="3" id="KW-1185">Reference proteome</keyword>
<organism evidence="2 3">
    <name type="scientific">Pedobacter nyackensis</name>
    <dbReference type="NCBI Taxonomy" id="475255"/>
    <lineage>
        <taxon>Bacteria</taxon>
        <taxon>Pseudomonadati</taxon>
        <taxon>Bacteroidota</taxon>
        <taxon>Sphingobacteriia</taxon>
        <taxon>Sphingobacteriales</taxon>
        <taxon>Sphingobacteriaceae</taxon>
        <taxon>Pedobacter</taxon>
    </lineage>
</organism>